<reference evidence="3" key="2">
    <citation type="submission" date="2019-06" db="EMBL/GenBank/DDBJ databases">
        <title>Co-occurence of chitin degradation, pigmentation and bioactivity in marine Pseudoalteromonas.</title>
        <authorList>
            <person name="Sonnenschein E.C."/>
            <person name="Bech P.K."/>
        </authorList>
    </citation>
    <scope>NUCLEOTIDE SEQUENCE [LARGE SCALE GENOMIC DNA]</scope>
    <source>
        <strain evidence="3">S2599</strain>
    </source>
</reference>
<keyword evidence="1" id="KW-0812">Transmembrane</keyword>
<evidence type="ECO:0000313" key="3">
    <source>
        <dbReference type="Proteomes" id="UP000306719"/>
    </source>
</evidence>
<name>A0A5S3WQA9_9GAMM</name>
<dbReference type="OrthoDB" id="9814067at2"/>
<dbReference type="AlphaFoldDB" id="A0A5S3WQA9"/>
<comment type="caution">
    <text evidence="2">The sequence shown here is derived from an EMBL/GenBank/DDBJ whole genome shotgun (WGS) entry which is preliminary data.</text>
</comment>
<evidence type="ECO:0000256" key="1">
    <source>
        <dbReference type="SAM" id="Phobius"/>
    </source>
</evidence>
<keyword evidence="1" id="KW-0472">Membrane</keyword>
<feature type="transmembrane region" description="Helical" evidence="1">
    <location>
        <begin position="24"/>
        <end position="42"/>
    </location>
</feature>
<dbReference type="Proteomes" id="UP000306719">
    <property type="component" value="Unassembled WGS sequence"/>
</dbReference>
<keyword evidence="1" id="KW-1133">Transmembrane helix</keyword>
<accession>A0A5S3WQA9</accession>
<dbReference type="EMBL" id="PNCJ01000092">
    <property type="protein sequence ID" value="TMP29700.1"/>
    <property type="molecule type" value="Genomic_DNA"/>
</dbReference>
<evidence type="ECO:0000313" key="2">
    <source>
        <dbReference type="EMBL" id="TMP29700.1"/>
    </source>
</evidence>
<sequence>MPNANREDGCTGGFWEGWFKSLALLDYVVLAASIAYVVLNLIRTKVHIVHAQHGKQPKSLLHFACNPGLDMPKGLPFELNYYIERLEPYRPRCIRADKLRVAA</sequence>
<protein>
    <submittedName>
        <fullName evidence="2">Uncharacterized protein</fullName>
    </submittedName>
</protein>
<proteinExistence type="predicted"/>
<organism evidence="2 3">
    <name type="scientific">Pseudoalteromonas rubra</name>
    <dbReference type="NCBI Taxonomy" id="43658"/>
    <lineage>
        <taxon>Bacteria</taxon>
        <taxon>Pseudomonadati</taxon>
        <taxon>Pseudomonadota</taxon>
        <taxon>Gammaproteobacteria</taxon>
        <taxon>Alteromonadales</taxon>
        <taxon>Pseudoalteromonadaceae</taxon>
        <taxon>Pseudoalteromonas</taxon>
    </lineage>
</organism>
<gene>
    <name evidence="2" type="ORF">CWB98_23505</name>
</gene>
<reference evidence="2 3" key="1">
    <citation type="submission" date="2018-01" db="EMBL/GenBank/DDBJ databases">
        <authorList>
            <person name="Paulsen S."/>
            <person name="Gram L.K."/>
        </authorList>
    </citation>
    <scope>NUCLEOTIDE SEQUENCE [LARGE SCALE GENOMIC DNA]</scope>
    <source>
        <strain evidence="2 3">S2599</strain>
    </source>
</reference>